<dbReference type="AlphaFoldDB" id="A0A183TI76"/>
<evidence type="ECO:0000313" key="4">
    <source>
        <dbReference type="WBParaSite" id="SSLN_0001678601-mRNA-1"/>
    </source>
</evidence>
<gene>
    <name evidence="2" type="ORF">SSLN_LOCUS16174</name>
</gene>
<keyword evidence="3" id="KW-1185">Reference proteome</keyword>
<dbReference type="WBParaSite" id="SSLN_0001678601-mRNA-1">
    <property type="protein sequence ID" value="SSLN_0001678601-mRNA-1"/>
    <property type="gene ID" value="SSLN_0001678601"/>
</dbReference>
<feature type="chain" id="PRO_5043141546" evidence="1">
    <location>
        <begin position="19"/>
        <end position="82"/>
    </location>
</feature>
<keyword evidence="1" id="KW-0732">Signal</keyword>
<organism evidence="4">
    <name type="scientific">Schistocephalus solidus</name>
    <name type="common">Tapeworm</name>
    <dbReference type="NCBI Taxonomy" id="70667"/>
    <lineage>
        <taxon>Eukaryota</taxon>
        <taxon>Metazoa</taxon>
        <taxon>Spiralia</taxon>
        <taxon>Lophotrochozoa</taxon>
        <taxon>Platyhelminthes</taxon>
        <taxon>Cestoda</taxon>
        <taxon>Eucestoda</taxon>
        <taxon>Diphyllobothriidea</taxon>
        <taxon>Diphyllobothriidae</taxon>
        <taxon>Schistocephalus</taxon>
    </lineage>
</organism>
<dbReference type="EMBL" id="UYSU01040761">
    <property type="protein sequence ID" value="VDM02560.1"/>
    <property type="molecule type" value="Genomic_DNA"/>
</dbReference>
<evidence type="ECO:0000313" key="2">
    <source>
        <dbReference type="EMBL" id="VDM02560.1"/>
    </source>
</evidence>
<reference evidence="2 3" key="2">
    <citation type="submission" date="2018-11" db="EMBL/GenBank/DDBJ databases">
        <authorList>
            <consortium name="Pathogen Informatics"/>
        </authorList>
    </citation>
    <scope>NUCLEOTIDE SEQUENCE [LARGE SCALE GENOMIC DNA]</scope>
    <source>
        <strain evidence="2 3">NST_G2</strain>
    </source>
</reference>
<accession>A0A183TI76</accession>
<reference evidence="4" key="1">
    <citation type="submission" date="2016-06" db="UniProtKB">
        <authorList>
            <consortium name="WormBaseParasite"/>
        </authorList>
    </citation>
    <scope>IDENTIFICATION</scope>
</reference>
<evidence type="ECO:0000313" key="3">
    <source>
        <dbReference type="Proteomes" id="UP000275846"/>
    </source>
</evidence>
<dbReference type="OrthoDB" id="6321681at2759"/>
<sequence>MAISCLLAVIFQPYPTLGAAAPEARTRDLVGQKSNALPTKPRARCLAMWRSIGDIATEFSSANNVELISRVSVFTVLVLHGT</sequence>
<evidence type="ECO:0000256" key="1">
    <source>
        <dbReference type="SAM" id="SignalP"/>
    </source>
</evidence>
<name>A0A183TI76_SCHSO</name>
<protein>
    <submittedName>
        <fullName evidence="4">Secreted protein</fullName>
    </submittedName>
</protein>
<proteinExistence type="predicted"/>
<feature type="signal peptide" evidence="1">
    <location>
        <begin position="1"/>
        <end position="18"/>
    </location>
</feature>
<dbReference type="Proteomes" id="UP000275846">
    <property type="component" value="Unassembled WGS sequence"/>
</dbReference>